<reference evidence="1" key="1">
    <citation type="submission" date="2018-04" db="EMBL/GenBank/DDBJ databases">
        <title>Transcriptome assembly of Sipha flava.</title>
        <authorList>
            <person name="Scully E.D."/>
            <person name="Geib S.M."/>
            <person name="Palmer N.A."/>
            <person name="Koch K."/>
            <person name="Bradshaw J."/>
            <person name="Heng-Moss T."/>
            <person name="Sarath G."/>
        </authorList>
    </citation>
    <scope>NUCLEOTIDE SEQUENCE</scope>
</reference>
<keyword evidence="1" id="KW-0548">Nucleotidyltransferase</keyword>
<dbReference type="EMBL" id="GGMS01011755">
    <property type="protein sequence ID" value="MBY80958.1"/>
    <property type="molecule type" value="Transcribed_RNA"/>
</dbReference>
<dbReference type="AlphaFoldDB" id="A0A2S2QTA6"/>
<protein>
    <submittedName>
        <fullName evidence="1">Putative RNA-directed DNA polymerase</fullName>
    </submittedName>
</protein>
<proteinExistence type="predicted"/>
<keyword evidence="1" id="KW-0808">Transferase</keyword>
<keyword evidence="1" id="KW-0695">RNA-directed DNA polymerase</keyword>
<organism evidence="1">
    <name type="scientific">Sipha flava</name>
    <name type="common">yellow sugarcane aphid</name>
    <dbReference type="NCBI Taxonomy" id="143950"/>
    <lineage>
        <taxon>Eukaryota</taxon>
        <taxon>Metazoa</taxon>
        <taxon>Ecdysozoa</taxon>
        <taxon>Arthropoda</taxon>
        <taxon>Hexapoda</taxon>
        <taxon>Insecta</taxon>
        <taxon>Pterygota</taxon>
        <taxon>Neoptera</taxon>
        <taxon>Paraneoptera</taxon>
        <taxon>Hemiptera</taxon>
        <taxon>Sternorrhyncha</taxon>
        <taxon>Aphidomorpha</taxon>
        <taxon>Aphidoidea</taxon>
        <taxon>Aphididae</taxon>
        <taxon>Sipha</taxon>
    </lineage>
</organism>
<gene>
    <name evidence="1" type="ORF">g.74711</name>
</gene>
<accession>A0A2S2QTA6</accession>
<dbReference type="GO" id="GO:0003964">
    <property type="term" value="F:RNA-directed DNA polymerase activity"/>
    <property type="evidence" value="ECO:0007669"/>
    <property type="project" value="UniProtKB-KW"/>
</dbReference>
<evidence type="ECO:0000313" key="1">
    <source>
        <dbReference type="EMBL" id="MBY80958.1"/>
    </source>
</evidence>
<sequence>MNLLTSNIQVTAWESAKLLQPRISNIILPLYIRNLISLKRRAHCLWQRTNYPSDKSKYNALAQKLKRTIANYRNESYTKHLESLTTKDGSLWKATKHLLRIRNPPTILRNTNGNWVHSDEDKASIFANYLAETFQLHNNILLPKKN</sequence>
<name>A0A2S2QTA6_9HEMI</name>